<dbReference type="RefSeq" id="WP_068653241.1">
    <property type="nucleotide sequence ID" value="NZ_CP043611.1"/>
</dbReference>
<dbReference type="EMBL" id="LVJI01000054">
    <property type="protein sequence ID" value="OAB40444.1"/>
    <property type="molecule type" value="Genomic_DNA"/>
</dbReference>
<protein>
    <recommendedName>
        <fullName evidence="3">N-terminal of MaoC-like dehydratase domain-containing protein</fullName>
    </recommendedName>
</protein>
<dbReference type="OrthoDB" id="160199at2"/>
<keyword evidence="2" id="KW-1185">Reference proteome</keyword>
<proteinExistence type="predicted"/>
<dbReference type="SUPFAM" id="SSF54637">
    <property type="entry name" value="Thioesterase/thiol ester dehydrase-isomerase"/>
    <property type="match status" value="1"/>
</dbReference>
<dbReference type="AlphaFoldDB" id="A0A168JCH2"/>
<accession>A0A168JCH2</accession>
<evidence type="ECO:0000313" key="2">
    <source>
        <dbReference type="Proteomes" id="UP000077355"/>
    </source>
</evidence>
<organism evidence="1 2">
    <name type="scientific">Paenibacillus antarcticus</name>
    <dbReference type="NCBI Taxonomy" id="253703"/>
    <lineage>
        <taxon>Bacteria</taxon>
        <taxon>Bacillati</taxon>
        <taxon>Bacillota</taxon>
        <taxon>Bacilli</taxon>
        <taxon>Bacillales</taxon>
        <taxon>Paenibacillaceae</taxon>
        <taxon>Paenibacillus</taxon>
    </lineage>
</organism>
<evidence type="ECO:0008006" key="3">
    <source>
        <dbReference type="Google" id="ProtNLM"/>
    </source>
</evidence>
<name>A0A168JCH2_9BACL</name>
<evidence type="ECO:0000313" key="1">
    <source>
        <dbReference type="EMBL" id="OAB40444.1"/>
    </source>
</evidence>
<comment type="caution">
    <text evidence="1">The sequence shown here is derived from an EMBL/GenBank/DDBJ whole genome shotgun (WGS) entry which is preliminary data.</text>
</comment>
<dbReference type="Gene3D" id="3.10.129.10">
    <property type="entry name" value="Hotdog Thioesterase"/>
    <property type="match status" value="1"/>
</dbReference>
<gene>
    <name evidence="1" type="ORF">PBAT_24425</name>
</gene>
<dbReference type="InterPro" id="IPR029069">
    <property type="entry name" value="HotDog_dom_sf"/>
</dbReference>
<reference evidence="1 2" key="1">
    <citation type="submission" date="2016-03" db="EMBL/GenBank/DDBJ databases">
        <title>Draft genome sequence of Paenibacillus antarcticus CECT 5836.</title>
        <authorList>
            <person name="Shin S.-K."/>
            <person name="Yi H."/>
        </authorList>
    </citation>
    <scope>NUCLEOTIDE SEQUENCE [LARGE SCALE GENOMIC DNA]</scope>
    <source>
        <strain evidence="1 2">CECT 5836</strain>
    </source>
</reference>
<dbReference type="Proteomes" id="UP000077355">
    <property type="component" value="Unassembled WGS sequence"/>
</dbReference>
<sequence length="126" mass="14360">MNRVQHRLKITAEWITEYAQSIEAPLQMIQGEIIAPVTMPIIFWQELDIPWLNIDEPWIHGSQHFSYKLPITAGMILDCELSLTNTEKKAGHQGELTLYTYTLICTCEGELILTAETVLISMGDQI</sequence>